<proteinExistence type="predicted"/>
<feature type="region of interest" description="Disordered" evidence="1">
    <location>
        <begin position="46"/>
        <end position="111"/>
    </location>
</feature>
<feature type="region of interest" description="Disordered" evidence="1">
    <location>
        <begin position="223"/>
        <end position="468"/>
    </location>
</feature>
<dbReference type="WBParaSite" id="PSAMB.scaffold1730size28319.g14610.t1">
    <property type="protein sequence ID" value="PSAMB.scaffold1730size28319.g14610.t1"/>
    <property type="gene ID" value="PSAMB.scaffold1730size28319.g14610"/>
</dbReference>
<feature type="compositionally biased region" description="Low complexity" evidence="1">
    <location>
        <begin position="89"/>
        <end position="99"/>
    </location>
</feature>
<feature type="region of interest" description="Disordered" evidence="1">
    <location>
        <begin position="628"/>
        <end position="650"/>
    </location>
</feature>
<dbReference type="Proteomes" id="UP000887566">
    <property type="component" value="Unplaced"/>
</dbReference>
<feature type="compositionally biased region" description="Pro residues" evidence="1">
    <location>
        <begin position="307"/>
        <end position="320"/>
    </location>
</feature>
<evidence type="ECO:0000313" key="4">
    <source>
        <dbReference type="WBParaSite" id="PSAMB.scaffold1730size28319.g14610.t1"/>
    </source>
</evidence>
<feature type="domain" description="WH2" evidence="2">
    <location>
        <begin position="3"/>
        <end position="20"/>
    </location>
</feature>
<feature type="compositionally biased region" description="Low complexity" evidence="1">
    <location>
        <begin position="590"/>
        <end position="607"/>
    </location>
</feature>
<dbReference type="Pfam" id="PF02205">
    <property type="entry name" value="WH2"/>
    <property type="match status" value="2"/>
</dbReference>
<feature type="compositionally biased region" description="Pro residues" evidence="1">
    <location>
        <begin position="77"/>
        <end position="88"/>
    </location>
</feature>
<dbReference type="SMART" id="SM00246">
    <property type="entry name" value="WH2"/>
    <property type="match status" value="2"/>
</dbReference>
<protein>
    <submittedName>
        <fullName evidence="4">WH2 domain-containing protein</fullName>
    </submittedName>
</protein>
<feature type="compositionally biased region" description="Polar residues" evidence="1">
    <location>
        <begin position="499"/>
        <end position="513"/>
    </location>
</feature>
<dbReference type="PROSITE" id="PS51082">
    <property type="entry name" value="WH2"/>
    <property type="match status" value="2"/>
</dbReference>
<feature type="compositionally biased region" description="Low complexity" evidence="1">
    <location>
        <begin position="281"/>
        <end position="293"/>
    </location>
</feature>
<feature type="compositionally biased region" description="Low complexity" evidence="1">
    <location>
        <begin position="635"/>
        <end position="645"/>
    </location>
</feature>
<feature type="compositionally biased region" description="Low complexity" evidence="1">
    <location>
        <begin position="389"/>
        <end position="432"/>
    </location>
</feature>
<feature type="compositionally biased region" description="Polar residues" evidence="1">
    <location>
        <begin position="268"/>
        <end position="279"/>
    </location>
</feature>
<reference evidence="4" key="1">
    <citation type="submission" date="2022-11" db="UniProtKB">
        <authorList>
            <consortium name="WormBaseParasite"/>
        </authorList>
    </citation>
    <scope>IDENTIFICATION</scope>
</reference>
<feature type="region of interest" description="Disordered" evidence="1">
    <location>
        <begin position="743"/>
        <end position="773"/>
    </location>
</feature>
<feature type="compositionally biased region" description="Polar residues" evidence="1">
    <location>
        <begin position="363"/>
        <end position="377"/>
    </location>
</feature>
<evidence type="ECO:0000313" key="3">
    <source>
        <dbReference type="Proteomes" id="UP000887566"/>
    </source>
</evidence>
<feature type="domain" description="WH2" evidence="2">
    <location>
        <begin position="110"/>
        <end position="127"/>
    </location>
</feature>
<accession>A0A914VA43</accession>
<feature type="compositionally biased region" description="Basic and acidic residues" evidence="1">
    <location>
        <begin position="297"/>
        <end position="306"/>
    </location>
</feature>
<feature type="compositionally biased region" description="Basic and acidic residues" evidence="1">
    <location>
        <begin position="566"/>
        <end position="583"/>
    </location>
</feature>
<dbReference type="InterPro" id="IPR003124">
    <property type="entry name" value="WH2_dom"/>
</dbReference>
<keyword evidence="3" id="KW-1185">Reference proteome</keyword>
<evidence type="ECO:0000259" key="2">
    <source>
        <dbReference type="PROSITE" id="PS51082"/>
    </source>
</evidence>
<dbReference type="GO" id="GO:0003779">
    <property type="term" value="F:actin binding"/>
    <property type="evidence" value="ECO:0007669"/>
    <property type="project" value="InterPro"/>
</dbReference>
<dbReference type="AlphaFoldDB" id="A0A914VA43"/>
<organism evidence="3 4">
    <name type="scientific">Plectus sambesii</name>
    <dbReference type="NCBI Taxonomy" id="2011161"/>
    <lineage>
        <taxon>Eukaryota</taxon>
        <taxon>Metazoa</taxon>
        <taxon>Ecdysozoa</taxon>
        <taxon>Nematoda</taxon>
        <taxon>Chromadorea</taxon>
        <taxon>Plectida</taxon>
        <taxon>Plectina</taxon>
        <taxon>Plectoidea</taxon>
        <taxon>Plectidae</taxon>
        <taxon>Plectus</taxon>
    </lineage>
</organism>
<evidence type="ECO:0000256" key="1">
    <source>
        <dbReference type="SAM" id="MobiDB-lite"/>
    </source>
</evidence>
<feature type="compositionally biased region" description="Basic and acidic residues" evidence="1">
    <location>
        <begin position="752"/>
        <end position="768"/>
    </location>
</feature>
<sequence>MFEEAPILKEIRQGFRLRPTKTIDRSAPVIVADGERLGKIIVELPQPPPQMPPVMAQAMPPAPPPLQKVNGPSSGFPGPPGPPPPPQQSAPKRAARPAPVLMKLGGNGGSRDELLAAIRGGVRLKKAVVHDKSAPIIAAEYEEGGGGRQMVSNGQTPAANGPASSGLMSELQNSVQFSRFQEAADTNVPTFMTQKRDEWVPPPPPPPPPNEIRREPMATVNTVEERKPNSVPIQQNSFVAESPQEKTKPAFTRQPSAELVRKVAAAQHQGQSTSSQPLKQNAANSASAVASANILRAIEERRRDEPTPAPPPPPPPPPSFNPYRIEPFQPPLEAPRTERIIETKFIPKPKQERIIETKVIPKPTTTTQPEINNSVHKQPSPPPAHVAPKKQQQQPASPPQAQSQFVPQKQSFVPQPQKQTSTPPPKQTSAPANQTSTPPPKQQNGTPFAKLQSAREAESTDASPVVLPSVNRLRQSFDKAVNQQPVIPKSVGLPPPKPLSTQSVFLRNSQLRASSPPKVAFASSNKATTPSSPAQKHELSVALEPDVRESRSFEAERVPVSVHRQKSVEFVRRAPPGKLRDAVDSPPSPSSVSNNNNNNNNAANTNSMATIQPNSAERQWKSVVANKVNGHSSEQQQQQPPTQQPQDKRHAVYNQSEGLLPQVNRLRSAFEANESDSDNSSEISEQRYGQTIVLPVSPRQNRTVPVKVLTTRTVKHVNGGGVPTSTPWVVTKDKVINNADKNHVSSQLQQQQERKLEQQQRKKGDGSADHFGPAAGRAHKVVIGSNAHNMVDSPFETMPVDYMHTNYKFTIDLSDNETPIQILQR</sequence>
<feature type="compositionally biased region" description="Pro residues" evidence="1">
    <location>
        <begin position="200"/>
        <end position="210"/>
    </location>
</feature>
<feature type="compositionally biased region" description="Basic and acidic residues" evidence="1">
    <location>
        <begin position="535"/>
        <end position="557"/>
    </location>
</feature>
<feature type="region of interest" description="Disordered" evidence="1">
    <location>
        <begin position="195"/>
        <end position="214"/>
    </location>
</feature>
<feature type="compositionally biased region" description="Polar residues" evidence="1">
    <location>
        <begin position="522"/>
        <end position="534"/>
    </location>
</feature>
<name>A0A914VA43_9BILA</name>
<feature type="region of interest" description="Disordered" evidence="1">
    <location>
        <begin position="481"/>
        <end position="607"/>
    </location>
</feature>